<dbReference type="PANTHER" id="PTHR45777">
    <property type="entry name" value="METHIONINE AMINOPEPTIDASE 2"/>
    <property type="match status" value="1"/>
</dbReference>
<dbReference type="AlphaFoldDB" id="A0A4Z2C7X4"/>
<dbReference type="Gene3D" id="3.90.230.10">
    <property type="entry name" value="Creatinase/methionine aminopeptidase superfamily"/>
    <property type="match status" value="1"/>
</dbReference>
<dbReference type="Proteomes" id="UP000516260">
    <property type="component" value="Chromosome 12"/>
</dbReference>
<feature type="compositionally biased region" description="Basic residues" evidence="9">
    <location>
        <begin position="95"/>
        <end position="106"/>
    </location>
</feature>
<evidence type="ECO:0000256" key="5">
    <source>
        <dbReference type="ARBA" id="ARBA00022438"/>
    </source>
</evidence>
<dbReference type="InterPro" id="IPR001714">
    <property type="entry name" value="Pept_M24_MAP"/>
</dbReference>
<keyword evidence="8" id="KW-0378">Hydrolase</keyword>
<keyword evidence="5" id="KW-0031">Aminopeptidase</keyword>
<feature type="compositionally biased region" description="Low complexity" evidence="9">
    <location>
        <begin position="44"/>
        <end position="56"/>
    </location>
</feature>
<dbReference type="InterPro" id="IPR018349">
    <property type="entry name" value="Pept_M24A_MAP2_BS"/>
</dbReference>
<keyword evidence="12" id="KW-1185">Reference proteome</keyword>
<dbReference type="GO" id="GO:0046872">
    <property type="term" value="F:metal ion binding"/>
    <property type="evidence" value="ECO:0007669"/>
    <property type="project" value="UniProtKB-KW"/>
</dbReference>
<accession>A0A4Z2C7X4</accession>
<dbReference type="GO" id="GO:0008235">
    <property type="term" value="F:metalloexopeptidase activity"/>
    <property type="evidence" value="ECO:0007669"/>
    <property type="project" value="TreeGrafter"/>
</dbReference>
<name>A0A4Z2C7X4_9TELE</name>
<evidence type="ECO:0000256" key="1">
    <source>
        <dbReference type="ARBA" id="ARBA00000294"/>
    </source>
</evidence>
<dbReference type="Pfam" id="PF00557">
    <property type="entry name" value="Peptidase_M24"/>
    <property type="match status" value="1"/>
</dbReference>
<feature type="compositionally biased region" description="Basic and acidic residues" evidence="9">
    <location>
        <begin position="19"/>
        <end position="32"/>
    </location>
</feature>
<feature type="compositionally biased region" description="Acidic residues" evidence="9">
    <location>
        <begin position="81"/>
        <end position="90"/>
    </location>
</feature>
<comment type="catalytic activity">
    <reaction evidence="1">
        <text>Release of N-terminal amino acids, preferentially methionine, from peptides and arylamides.</text>
        <dbReference type="EC" id="3.4.11.18"/>
    </reaction>
</comment>
<comment type="cofactor">
    <cofactor evidence="3">
        <name>Co(2+)</name>
        <dbReference type="ChEBI" id="CHEBI:48828"/>
    </cofactor>
</comment>
<feature type="region of interest" description="Disordered" evidence="9">
    <location>
        <begin position="1"/>
        <end position="115"/>
    </location>
</feature>
<dbReference type="GO" id="GO:0004239">
    <property type="term" value="F:initiator methionyl aminopeptidase activity"/>
    <property type="evidence" value="ECO:0007669"/>
    <property type="project" value="UniProtKB-EC"/>
</dbReference>
<feature type="compositionally biased region" description="Basic and acidic residues" evidence="9">
    <location>
        <begin position="64"/>
        <end position="80"/>
    </location>
</feature>
<reference evidence="11 12" key="1">
    <citation type="submission" date="2019-04" db="EMBL/GenBank/DDBJ databases">
        <title>The sequence and de novo assembly of Takifugu bimaculatus genome using PacBio and Hi-C technologies.</title>
        <authorList>
            <person name="Xu P."/>
            <person name="Liu B."/>
            <person name="Zhou Z."/>
        </authorList>
    </citation>
    <scope>NUCLEOTIDE SEQUENCE [LARGE SCALE GENOMIC DNA]</scope>
    <source>
        <strain evidence="11">TB-2018</strain>
        <tissue evidence="11">Muscle</tissue>
    </source>
</reference>
<comment type="caution">
    <text evidence="11">The sequence shown here is derived from an EMBL/GenBank/DDBJ whole genome shotgun (WGS) entry which is preliminary data.</text>
</comment>
<dbReference type="GO" id="GO:0006508">
    <property type="term" value="P:proteolysis"/>
    <property type="evidence" value="ECO:0007669"/>
    <property type="project" value="UniProtKB-KW"/>
</dbReference>
<evidence type="ECO:0000256" key="2">
    <source>
        <dbReference type="ARBA" id="ARBA00001936"/>
    </source>
</evidence>
<evidence type="ECO:0000256" key="4">
    <source>
        <dbReference type="ARBA" id="ARBA00001954"/>
    </source>
</evidence>
<evidence type="ECO:0000256" key="9">
    <source>
        <dbReference type="SAM" id="MobiDB-lite"/>
    </source>
</evidence>
<dbReference type="GO" id="GO:0005737">
    <property type="term" value="C:cytoplasm"/>
    <property type="evidence" value="ECO:0007669"/>
    <property type="project" value="TreeGrafter"/>
</dbReference>
<evidence type="ECO:0000256" key="6">
    <source>
        <dbReference type="ARBA" id="ARBA00022670"/>
    </source>
</evidence>
<dbReference type="InterPro" id="IPR000994">
    <property type="entry name" value="Pept_M24"/>
</dbReference>
<dbReference type="InterPro" id="IPR036005">
    <property type="entry name" value="Creatinase/aminopeptidase-like"/>
</dbReference>
<dbReference type="PRINTS" id="PR00599">
    <property type="entry name" value="MAPEPTIDASE"/>
</dbReference>
<evidence type="ECO:0000256" key="3">
    <source>
        <dbReference type="ARBA" id="ARBA00001941"/>
    </source>
</evidence>
<dbReference type="EMBL" id="SWLE01000004">
    <property type="protein sequence ID" value="TNN00308.1"/>
    <property type="molecule type" value="Genomic_DNA"/>
</dbReference>
<evidence type="ECO:0000259" key="10">
    <source>
        <dbReference type="Pfam" id="PF00557"/>
    </source>
</evidence>
<dbReference type="SUPFAM" id="SSF55920">
    <property type="entry name" value="Creatinase/aminopeptidase"/>
    <property type="match status" value="1"/>
</dbReference>
<comment type="cofactor">
    <cofactor evidence="2">
        <name>Mn(2+)</name>
        <dbReference type="ChEBI" id="CHEBI:29035"/>
    </cofactor>
</comment>
<feature type="domain" description="Peptidase M24" evidence="10">
    <location>
        <begin position="128"/>
        <end position="248"/>
    </location>
</feature>
<dbReference type="PROSITE" id="PS01202">
    <property type="entry name" value="MAP_2"/>
    <property type="match status" value="1"/>
</dbReference>
<dbReference type="InterPro" id="IPR050247">
    <property type="entry name" value="Met_Aminopeptidase_Type2"/>
</dbReference>
<sequence length="252" mass="27984">MAELHHPQHGPKNQLLSGDDLKEEKDDAAESAKKKRRKKKRNKNSAPAEANAAEGNGDAGGEGDVAKLLERQTLEDKEREDGEEDGDEGENSAVKTKKKRKKKKGSWRTTSEEKRALDGANEEMWNDFRQAAEAHRQVRAYVRSWIKPGMTMIDICEKLEDCSRRLIKENGLKAGLAFPTGCSINHCAAHYTPNAGDPTVLRYDDVCKIDFGTHINGRIIDCAFTVTFNPKFDGLLEAVRDATNTGIKFAGD</sequence>
<evidence type="ECO:0000313" key="11">
    <source>
        <dbReference type="EMBL" id="TNN00308.1"/>
    </source>
</evidence>
<evidence type="ECO:0000256" key="8">
    <source>
        <dbReference type="ARBA" id="ARBA00022801"/>
    </source>
</evidence>
<evidence type="ECO:0000256" key="7">
    <source>
        <dbReference type="ARBA" id="ARBA00022723"/>
    </source>
</evidence>
<gene>
    <name evidence="11" type="ORF">fugu_011554</name>
</gene>
<keyword evidence="6" id="KW-0645">Protease</keyword>
<organism evidence="11 12">
    <name type="scientific">Takifugu bimaculatus</name>
    <dbReference type="NCBI Taxonomy" id="433685"/>
    <lineage>
        <taxon>Eukaryota</taxon>
        <taxon>Metazoa</taxon>
        <taxon>Chordata</taxon>
        <taxon>Craniata</taxon>
        <taxon>Vertebrata</taxon>
        <taxon>Euteleostomi</taxon>
        <taxon>Actinopterygii</taxon>
        <taxon>Neopterygii</taxon>
        <taxon>Teleostei</taxon>
        <taxon>Neoteleostei</taxon>
        <taxon>Acanthomorphata</taxon>
        <taxon>Eupercaria</taxon>
        <taxon>Tetraodontiformes</taxon>
        <taxon>Tetradontoidea</taxon>
        <taxon>Tetraodontidae</taxon>
        <taxon>Takifugu</taxon>
    </lineage>
</organism>
<proteinExistence type="predicted"/>
<dbReference type="PANTHER" id="PTHR45777:SF2">
    <property type="entry name" value="METHIONINE AMINOPEPTIDASE 2"/>
    <property type="match status" value="1"/>
</dbReference>
<evidence type="ECO:0000313" key="12">
    <source>
        <dbReference type="Proteomes" id="UP000516260"/>
    </source>
</evidence>
<feature type="compositionally biased region" description="Basic residues" evidence="9">
    <location>
        <begin position="33"/>
        <end position="43"/>
    </location>
</feature>
<protein>
    <recommendedName>
        <fullName evidence="10">Peptidase M24 domain-containing protein</fullName>
    </recommendedName>
</protein>
<keyword evidence="7" id="KW-0479">Metal-binding</keyword>
<comment type="cofactor">
    <cofactor evidence="4">
        <name>Fe(2+)</name>
        <dbReference type="ChEBI" id="CHEBI:29033"/>
    </cofactor>
</comment>